<gene>
    <name evidence="5" type="ORF">IBG24_05035</name>
</gene>
<dbReference type="InterPro" id="IPR013785">
    <property type="entry name" value="Aldolase_TIM"/>
</dbReference>
<dbReference type="GO" id="GO:0006537">
    <property type="term" value="P:glutamate biosynthetic process"/>
    <property type="evidence" value="ECO:0007669"/>
    <property type="project" value="InterPro"/>
</dbReference>
<reference evidence="5" key="1">
    <citation type="submission" date="2020-09" db="EMBL/GenBank/DDBJ databases">
        <title>Novel species in genus Aeromicrobium.</title>
        <authorList>
            <person name="Zhang G."/>
        </authorList>
    </citation>
    <scope>NUCLEOTIDE SEQUENCE</scope>
    <source>
        <strain evidence="5">Zg-636</strain>
    </source>
</reference>
<dbReference type="Gene3D" id="3.20.20.70">
    <property type="entry name" value="Aldolase class I"/>
    <property type="match status" value="1"/>
</dbReference>
<dbReference type="GO" id="GO:0015930">
    <property type="term" value="F:glutamate synthase activity"/>
    <property type="evidence" value="ECO:0007669"/>
    <property type="project" value="InterPro"/>
</dbReference>
<evidence type="ECO:0000313" key="6">
    <source>
        <dbReference type="Proteomes" id="UP000620591"/>
    </source>
</evidence>
<proteinExistence type="inferred from homology"/>
<evidence type="ECO:0000259" key="4">
    <source>
        <dbReference type="Pfam" id="PF01645"/>
    </source>
</evidence>
<evidence type="ECO:0000256" key="2">
    <source>
        <dbReference type="PIRNR" id="PIRNR006429"/>
    </source>
</evidence>
<dbReference type="Pfam" id="PF01645">
    <property type="entry name" value="Glu_synthase"/>
    <property type="match status" value="1"/>
</dbReference>
<comment type="similarity">
    <text evidence="1 2">Belongs to the glutamate synthase family.</text>
</comment>
<feature type="domain" description="Glutamate synthase" evidence="4">
    <location>
        <begin position="151"/>
        <end position="466"/>
    </location>
</feature>
<dbReference type="PANTHER" id="PTHR43819:SF1">
    <property type="entry name" value="ARCHAEAL-TYPE GLUTAMATE SYNTHASE [NADPH]"/>
    <property type="match status" value="1"/>
</dbReference>
<evidence type="ECO:0000256" key="3">
    <source>
        <dbReference type="SAM" id="MobiDB-lite"/>
    </source>
</evidence>
<dbReference type="CDD" id="cd02808">
    <property type="entry name" value="GltS_FMN"/>
    <property type="match status" value="1"/>
</dbReference>
<feature type="region of interest" description="Disordered" evidence="3">
    <location>
        <begin position="116"/>
        <end position="135"/>
    </location>
</feature>
<dbReference type="PIRSF" id="PIRSF006429">
    <property type="entry name" value="GOGAT_lg_2"/>
    <property type="match status" value="1"/>
</dbReference>
<dbReference type="Proteomes" id="UP000620591">
    <property type="component" value="Unassembled WGS sequence"/>
</dbReference>
<organism evidence="5 6">
    <name type="scientific">Aeromicrobium senzhongii</name>
    <dbReference type="NCBI Taxonomy" id="2663859"/>
    <lineage>
        <taxon>Bacteria</taxon>
        <taxon>Bacillati</taxon>
        <taxon>Actinomycetota</taxon>
        <taxon>Actinomycetes</taxon>
        <taxon>Propionibacteriales</taxon>
        <taxon>Nocardioidaceae</taxon>
        <taxon>Aeromicrobium</taxon>
    </lineage>
</organism>
<dbReference type="EMBL" id="JACTVM010000001">
    <property type="protein sequence ID" value="MBC9225675.1"/>
    <property type="molecule type" value="Genomic_DNA"/>
</dbReference>
<dbReference type="SUPFAM" id="SSF51395">
    <property type="entry name" value="FMN-linked oxidoreductases"/>
    <property type="match status" value="1"/>
</dbReference>
<sequence length="523" mass="55642">MDEGTRRRRGAGAAVTGLAAAALGGVAVHDLTQRKHALLRNFPVIGHFRYWVETVGPELRQYIVTSNDEERPFSRDQRRWIYASCKGENNYFGFGTDNDVEHSSGYPIIKHRTFAGPGASTSRHGSEGVPLPSAKVLGGPRGRRHAFRPASVVNVSGMSFGALSDPAIQALNEGSALAGCTQNTGEGSIAPAHRHGGDLVFQIGTAYFGCRDEQGRFDLGRLVDLVQSAPVRAIEIKLSQGAKPGLGGMLPGAKVDATIARIRGIPEGVDCVSPSRHTAFDDVDSMLDFVETIADATGLPVGIKSAVGNLGFWDDLVEQMVPRTRGVDFLTIDGGEGGTGAAPMIFADSVAYPFRIAFTEVYKRFAAAGLTDDLTFIGAGKLGLPENALVAFALGADLVNVGREAMLSIGCIQAQKCHTDHCPVGVATQNPRYTRGLDPTLKKHRLAGYVLALRRDLLKVAEAVGVVHPGLITADDIDILDGQRSKVSLRELYGYEPGWGELGQGVQAELLDVMVSVGEDQAS</sequence>
<evidence type="ECO:0000313" key="5">
    <source>
        <dbReference type="EMBL" id="MBC9225675.1"/>
    </source>
</evidence>
<name>A0A8I0ET30_9ACTN</name>
<dbReference type="InterPro" id="IPR024188">
    <property type="entry name" value="GltB"/>
</dbReference>
<dbReference type="RefSeq" id="WP_187768789.1">
    <property type="nucleotide sequence ID" value="NZ_JACTVM010000001.1"/>
</dbReference>
<comment type="caution">
    <text evidence="5">The sequence shown here is derived from an EMBL/GenBank/DDBJ whole genome shotgun (WGS) entry which is preliminary data.</text>
</comment>
<evidence type="ECO:0000256" key="1">
    <source>
        <dbReference type="ARBA" id="ARBA00009716"/>
    </source>
</evidence>
<dbReference type="AlphaFoldDB" id="A0A8I0ET30"/>
<protein>
    <submittedName>
        <fullName evidence="5">FMN-binding glutamate synthase family protein</fullName>
    </submittedName>
</protein>
<dbReference type="InterPro" id="IPR002932">
    <property type="entry name" value="Glu_synthdom"/>
</dbReference>
<accession>A0A8I0ET30</accession>
<dbReference type="PANTHER" id="PTHR43819">
    <property type="entry name" value="ARCHAEAL-TYPE GLUTAMATE SYNTHASE [NADPH]"/>
    <property type="match status" value="1"/>
</dbReference>